<dbReference type="InterPro" id="IPR041532">
    <property type="entry name" value="RlmI-like_PUA"/>
</dbReference>
<dbReference type="InterPro" id="IPR002478">
    <property type="entry name" value="PUA"/>
</dbReference>
<dbReference type="PROSITE" id="PS50890">
    <property type="entry name" value="PUA"/>
    <property type="match status" value="1"/>
</dbReference>
<dbReference type="Gene3D" id="2.30.130.10">
    <property type="entry name" value="PUA domain"/>
    <property type="match status" value="1"/>
</dbReference>
<reference evidence="12" key="1">
    <citation type="journal article" date="2015" name="Genom Data">
        <title>Draft genome sequences of Phytophthora kernoviae and Phytophthora ramorum lineage EU2 from Scotland.</title>
        <authorList>
            <person name="Sambles C."/>
            <person name="Schlenzig A."/>
            <person name="O'Neill P."/>
            <person name="Grant M."/>
            <person name="Studholme D.J."/>
        </authorList>
    </citation>
    <scope>NUCLEOTIDE SEQUENCE</scope>
    <source>
        <strain evidence="12">00238/432</strain>
    </source>
</reference>
<dbReference type="AlphaFoldDB" id="A0A8J4SWI7"/>
<keyword evidence="2" id="KW-0963">Cytoplasm</keyword>
<comment type="subcellular location">
    <subcellularLocation>
        <location evidence="1">Cytoplasm</location>
    </subcellularLocation>
</comment>
<dbReference type="CDD" id="cd02440">
    <property type="entry name" value="AdoMet_MTases"/>
    <property type="match status" value="1"/>
</dbReference>
<evidence type="ECO:0000259" key="11">
    <source>
        <dbReference type="PROSITE" id="PS51462"/>
    </source>
</evidence>
<organism evidence="12 13">
    <name type="scientific">Phytophthora kernoviae 00238/432</name>
    <dbReference type="NCBI Taxonomy" id="1284355"/>
    <lineage>
        <taxon>Eukaryota</taxon>
        <taxon>Sar</taxon>
        <taxon>Stramenopiles</taxon>
        <taxon>Oomycota</taxon>
        <taxon>Peronosporomycetes</taxon>
        <taxon>Peronosporales</taxon>
        <taxon>Peronosporaceae</taxon>
        <taxon>Phytophthora</taxon>
    </lineage>
</organism>
<keyword evidence="3" id="KW-0698">rRNA processing</keyword>
<dbReference type="PANTHER" id="PTHR42873">
    <property type="entry name" value="RIBOSOMAL RNA LARGE SUBUNIT METHYLTRANSFERASE"/>
    <property type="match status" value="1"/>
</dbReference>
<feature type="compositionally biased region" description="Polar residues" evidence="10">
    <location>
        <begin position="135"/>
        <end position="151"/>
    </location>
</feature>
<dbReference type="GO" id="GO:0003723">
    <property type="term" value="F:RNA binding"/>
    <property type="evidence" value="ECO:0007669"/>
    <property type="project" value="UniProtKB-KW"/>
</dbReference>
<evidence type="ECO:0000256" key="8">
    <source>
        <dbReference type="ARBA" id="ARBA00022884"/>
    </source>
</evidence>
<keyword evidence="4" id="KW-0489">Methyltransferase</keyword>
<dbReference type="SUPFAM" id="SSF55811">
    <property type="entry name" value="Nudix"/>
    <property type="match status" value="1"/>
</dbReference>
<dbReference type="Pfam" id="PF17785">
    <property type="entry name" value="PUA_3"/>
    <property type="match status" value="1"/>
</dbReference>
<dbReference type="InterPro" id="IPR015797">
    <property type="entry name" value="NUDIX_hydrolase-like_dom_sf"/>
</dbReference>
<evidence type="ECO:0000256" key="9">
    <source>
        <dbReference type="ARBA" id="ARBA00038091"/>
    </source>
</evidence>
<dbReference type="InterPro" id="IPR029063">
    <property type="entry name" value="SAM-dependent_MTases_sf"/>
</dbReference>
<evidence type="ECO:0000313" key="13">
    <source>
        <dbReference type="Proteomes" id="UP000702964"/>
    </source>
</evidence>
<sequence>MGESNMNRKEISAGGVVYRTGEDGKLQIQLIVDRYGKTTLAKGKMEDGETVEQTALREILEETGMVGRIIEPVDIIAYTYQHAEFGPVDKEVHYYLVEAESGNLQPQIEEIKGVDWSQLISFTKHNKDGPACQGQGKQRQGDSSDLQSDQLGGQARPDVRAKNNAKCASIVTLERSRKKRLEHAHPWIYNNEIASVEGNPEPGDLVNVLNHQGRYLATGYYNPASQITVRVVAYQPLEFEQMDTAFFAARFRDCLRHRERFIQDGEAYRLVYGEADFLPGLIVDRFGSILVVQLLTLGMDRCREAIVQALIEVMQPEGIYERSDVSIRELEGLEQTKGSLYGDCPRHVTVTENGLLIKVDIVEGQKTGYFFDQRENRAAIEPLMKGWGYKSGITLQQTEQDGTQQLLPVNKSGKVVTFPYWDGATVLECFSHTGSFTLNACKYGAKKVTCLDISEHAIESARTNVELNGFTDRVEFVVADAFQYLREQVKGLDDRNVRARAGEQKVDTSKALAAGGKTFDVVILDPPAFAKTKSAVKGACRGYKDINLQGMKLVNEGGYLVTASCSYHMRPDLFLETIADAAEDAGKVLRLIDWKAAGKDHPQILGVDEGHYLKFAIFEVRSKKN</sequence>
<evidence type="ECO:0000313" key="12">
    <source>
        <dbReference type="EMBL" id="KAF4325812.1"/>
    </source>
</evidence>
<keyword evidence="5" id="KW-0808">Transferase</keyword>
<dbReference type="Gene3D" id="3.30.750.80">
    <property type="entry name" value="RNA methyltransferase domain (HRMD) like"/>
    <property type="match status" value="1"/>
</dbReference>
<evidence type="ECO:0000256" key="6">
    <source>
        <dbReference type="ARBA" id="ARBA00022691"/>
    </source>
</evidence>
<dbReference type="Proteomes" id="UP000702964">
    <property type="component" value="Unassembled WGS sequence"/>
</dbReference>
<reference evidence="12" key="2">
    <citation type="submission" date="2020-02" db="EMBL/GenBank/DDBJ databases">
        <authorList>
            <person name="Studholme D.J."/>
        </authorList>
    </citation>
    <scope>NUCLEOTIDE SEQUENCE</scope>
    <source>
        <strain evidence="12">00238/432</strain>
    </source>
</reference>
<dbReference type="CDD" id="cd21153">
    <property type="entry name" value="PUA_RlmI"/>
    <property type="match status" value="1"/>
</dbReference>
<dbReference type="SMART" id="SM00359">
    <property type="entry name" value="PUA"/>
    <property type="match status" value="1"/>
</dbReference>
<proteinExistence type="inferred from homology"/>
<feature type="domain" description="Nudix hydrolase" evidence="11">
    <location>
        <begin position="8"/>
        <end position="136"/>
    </location>
</feature>
<dbReference type="GO" id="GO:0006364">
    <property type="term" value="P:rRNA processing"/>
    <property type="evidence" value="ECO:0007669"/>
    <property type="project" value="UniProtKB-KW"/>
</dbReference>
<dbReference type="CDD" id="cd11572">
    <property type="entry name" value="RlmI_M_like"/>
    <property type="match status" value="1"/>
</dbReference>
<evidence type="ECO:0000256" key="5">
    <source>
        <dbReference type="ARBA" id="ARBA00022679"/>
    </source>
</evidence>
<dbReference type="InterPro" id="IPR025714">
    <property type="entry name" value="Methyltranfer_dom"/>
</dbReference>
<evidence type="ECO:0000256" key="4">
    <source>
        <dbReference type="ARBA" id="ARBA00022603"/>
    </source>
</evidence>
<dbReference type="SUPFAM" id="SSF53335">
    <property type="entry name" value="S-adenosyl-L-methionine-dependent methyltransferases"/>
    <property type="match status" value="1"/>
</dbReference>
<dbReference type="Pfam" id="PF00293">
    <property type="entry name" value="NUDIX"/>
    <property type="match status" value="1"/>
</dbReference>
<gene>
    <name evidence="12" type="ORF">G195_000470</name>
</gene>
<comment type="caution">
    <text evidence="12">The sequence shown here is derived from an EMBL/GenBank/DDBJ whole genome shotgun (WGS) entry which is preliminary data.</text>
</comment>
<dbReference type="CDD" id="cd03673">
    <property type="entry name" value="NUDIX_Ap6A_hydrolase"/>
    <property type="match status" value="1"/>
</dbReference>
<evidence type="ECO:0000256" key="7">
    <source>
        <dbReference type="ARBA" id="ARBA00022801"/>
    </source>
</evidence>
<dbReference type="Pfam" id="PF13847">
    <property type="entry name" value="Methyltransf_31"/>
    <property type="match status" value="1"/>
</dbReference>
<dbReference type="Gene3D" id="3.90.79.10">
    <property type="entry name" value="Nucleoside Triphosphate Pyrophosphohydrolase"/>
    <property type="match status" value="1"/>
</dbReference>
<dbReference type="SUPFAM" id="SSF88697">
    <property type="entry name" value="PUA domain-like"/>
    <property type="match status" value="1"/>
</dbReference>
<evidence type="ECO:0000256" key="3">
    <source>
        <dbReference type="ARBA" id="ARBA00022552"/>
    </source>
</evidence>
<protein>
    <recommendedName>
        <fullName evidence="11">Nudix hydrolase domain-containing protein</fullName>
    </recommendedName>
</protein>
<dbReference type="PROSITE" id="PS00893">
    <property type="entry name" value="NUDIX_BOX"/>
    <property type="match status" value="1"/>
</dbReference>
<keyword evidence="8" id="KW-0694">RNA-binding</keyword>
<evidence type="ECO:0000256" key="10">
    <source>
        <dbReference type="SAM" id="MobiDB-lite"/>
    </source>
</evidence>
<evidence type="ECO:0000256" key="2">
    <source>
        <dbReference type="ARBA" id="ARBA00022490"/>
    </source>
</evidence>
<feature type="region of interest" description="Disordered" evidence="10">
    <location>
        <begin position="127"/>
        <end position="159"/>
    </location>
</feature>
<evidence type="ECO:0000256" key="1">
    <source>
        <dbReference type="ARBA" id="ARBA00004496"/>
    </source>
</evidence>
<dbReference type="EMBL" id="AOFI03000002">
    <property type="protein sequence ID" value="KAF4325812.1"/>
    <property type="molecule type" value="Genomic_DNA"/>
</dbReference>
<dbReference type="PROSITE" id="PS51462">
    <property type="entry name" value="NUDIX"/>
    <property type="match status" value="1"/>
</dbReference>
<comment type="similarity">
    <text evidence="9">Belongs to the methyltransferase superfamily. RlmI family.</text>
</comment>
<dbReference type="InterPro" id="IPR036974">
    <property type="entry name" value="PUA_sf"/>
</dbReference>
<keyword evidence="6" id="KW-0949">S-adenosyl-L-methionine</keyword>
<name>A0A8J4SWI7_9STRA</name>
<keyword evidence="7" id="KW-0378">Hydrolase</keyword>
<dbReference type="GO" id="GO:0016787">
    <property type="term" value="F:hydrolase activity"/>
    <property type="evidence" value="ECO:0007669"/>
    <property type="project" value="UniProtKB-KW"/>
</dbReference>
<dbReference type="InterPro" id="IPR020084">
    <property type="entry name" value="NUDIX_hydrolase_CS"/>
</dbReference>
<dbReference type="PANTHER" id="PTHR42873:SF1">
    <property type="entry name" value="S-ADENOSYLMETHIONINE-DEPENDENT METHYLTRANSFERASE DOMAIN-CONTAINING PROTEIN"/>
    <property type="match status" value="1"/>
</dbReference>
<accession>A0A8J4SWI7</accession>
<dbReference type="Gene3D" id="3.40.50.150">
    <property type="entry name" value="Vaccinia Virus protein VP39"/>
    <property type="match status" value="1"/>
</dbReference>
<dbReference type="InterPro" id="IPR015947">
    <property type="entry name" value="PUA-like_sf"/>
</dbReference>
<dbReference type="InterPro" id="IPR000086">
    <property type="entry name" value="NUDIX_hydrolase_dom"/>
</dbReference>